<name>A0A645CNJ4_9ZZZZ</name>
<keyword evidence="1" id="KW-0175">Coiled coil</keyword>
<accession>A0A645CNJ4</accession>
<reference evidence="3" key="1">
    <citation type="submission" date="2019-08" db="EMBL/GenBank/DDBJ databases">
        <authorList>
            <person name="Kucharzyk K."/>
            <person name="Murdoch R.W."/>
            <person name="Higgins S."/>
            <person name="Loffler F."/>
        </authorList>
    </citation>
    <scope>NUCLEOTIDE SEQUENCE</scope>
</reference>
<dbReference type="EMBL" id="VSSQ01028703">
    <property type="protein sequence ID" value="MPM78523.1"/>
    <property type="molecule type" value="Genomic_DNA"/>
</dbReference>
<sequence length="384" mass="42389">MTDKEKEQKALEIYQQLINDLEDVSEKAEIINIVNTLIEENGLSPSGEPKAPLKTSRKKSESESVSMICPKCGSSHVGKNGSAYGKSRFRCKDCGAFFGTTSGKLTEGSSSSGEAWDAFVEGMLCDDSLPVLSEKCGISLSTAHSWRMKLFSQVANSVEGRILKGVIQEDEFYLPSSFKGNWKGAANLGIEKDYTDVVPDYRKYGFRDHPHERGSQDRRRGLSKDKVCIATAIDDERSVIGKPVGRGNVSSDGLVYAFTSRLDQQAILVTDKSKGGVKYAQSTGIAHFALDSKTESRKGQYNLQLVNSLHSIIAEISHSRACFATKNAELYITWEAWKLLNRTRSLAEKKDILKTLVVPGKRAATMKEIRSWELPEVLRSVSAN</sequence>
<feature type="coiled-coil region" evidence="1">
    <location>
        <begin position="4"/>
        <end position="31"/>
    </location>
</feature>
<dbReference type="NCBIfam" id="NF033547">
    <property type="entry name" value="transpos_IS1595"/>
    <property type="match status" value="1"/>
</dbReference>
<organism evidence="3">
    <name type="scientific">bioreactor metagenome</name>
    <dbReference type="NCBI Taxonomy" id="1076179"/>
    <lineage>
        <taxon>unclassified sequences</taxon>
        <taxon>metagenomes</taxon>
        <taxon>ecological metagenomes</taxon>
    </lineage>
</organism>
<evidence type="ECO:0000256" key="1">
    <source>
        <dbReference type="SAM" id="Coils"/>
    </source>
</evidence>
<evidence type="ECO:0000313" key="3">
    <source>
        <dbReference type="EMBL" id="MPM78523.1"/>
    </source>
</evidence>
<feature type="domain" description="ISXO2-like transposase" evidence="2">
    <location>
        <begin position="162"/>
        <end position="341"/>
    </location>
</feature>
<protein>
    <recommendedName>
        <fullName evidence="2">ISXO2-like transposase domain-containing protein</fullName>
    </recommendedName>
</protein>
<dbReference type="AlphaFoldDB" id="A0A645CNJ4"/>
<comment type="caution">
    <text evidence="3">The sequence shown here is derived from an EMBL/GenBank/DDBJ whole genome shotgun (WGS) entry which is preliminary data.</text>
</comment>
<gene>
    <name evidence="3" type="ORF">SDC9_125534</name>
</gene>
<dbReference type="InterPro" id="IPR024445">
    <property type="entry name" value="Tnp_ISXO2-like"/>
</dbReference>
<evidence type="ECO:0000259" key="2">
    <source>
        <dbReference type="SMART" id="SM01126"/>
    </source>
</evidence>
<dbReference type="SMART" id="SM01126">
    <property type="entry name" value="DDE_Tnp_IS1595"/>
    <property type="match status" value="1"/>
</dbReference>
<proteinExistence type="predicted"/>